<dbReference type="EMBL" id="MCFJ01000010">
    <property type="protein sequence ID" value="ORY61508.1"/>
    <property type="molecule type" value="Genomic_DNA"/>
</dbReference>
<dbReference type="GeneID" id="63780348"/>
<feature type="transmembrane region" description="Helical" evidence="6">
    <location>
        <begin position="20"/>
        <end position="42"/>
    </location>
</feature>
<evidence type="ECO:0000313" key="8">
    <source>
        <dbReference type="EMBL" id="ORY61508.1"/>
    </source>
</evidence>
<feature type="domain" description="Rhodopsin" evidence="7">
    <location>
        <begin position="38"/>
        <end position="210"/>
    </location>
</feature>
<evidence type="ECO:0000313" key="9">
    <source>
        <dbReference type="Proteomes" id="UP000193689"/>
    </source>
</evidence>
<dbReference type="Proteomes" id="UP000193689">
    <property type="component" value="Unassembled WGS sequence"/>
</dbReference>
<evidence type="ECO:0000256" key="2">
    <source>
        <dbReference type="ARBA" id="ARBA00022692"/>
    </source>
</evidence>
<evidence type="ECO:0000256" key="4">
    <source>
        <dbReference type="ARBA" id="ARBA00023136"/>
    </source>
</evidence>
<comment type="caution">
    <text evidence="8">The sequence shown here is derived from an EMBL/GenBank/DDBJ whole genome shotgun (WGS) entry which is preliminary data.</text>
</comment>
<dbReference type="GO" id="GO:0016020">
    <property type="term" value="C:membrane"/>
    <property type="evidence" value="ECO:0007669"/>
    <property type="project" value="UniProtKB-SubCell"/>
</dbReference>
<evidence type="ECO:0000256" key="6">
    <source>
        <dbReference type="SAM" id="Phobius"/>
    </source>
</evidence>
<dbReference type="InterPro" id="IPR052337">
    <property type="entry name" value="SAT4-like"/>
</dbReference>
<evidence type="ECO:0000259" key="7">
    <source>
        <dbReference type="Pfam" id="PF20684"/>
    </source>
</evidence>
<protein>
    <recommendedName>
        <fullName evidence="7">Rhodopsin domain-containing protein</fullName>
    </recommendedName>
</protein>
<comment type="subcellular location">
    <subcellularLocation>
        <location evidence="1">Membrane</location>
        <topology evidence="1">Multi-pass membrane protein</topology>
    </subcellularLocation>
</comment>
<keyword evidence="4 6" id="KW-0472">Membrane</keyword>
<dbReference type="AlphaFoldDB" id="A0A1Y2DQD9"/>
<evidence type="ECO:0000256" key="1">
    <source>
        <dbReference type="ARBA" id="ARBA00004141"/>
    </source>
</evidence>
<evidence type="ECO:0000256" key="5">
    <source>
        <dbReference type="ARBA" id="ARBA00038359"/>
    </source>
</evidence>
<feature type="transmembrane region" description="Helical" evidence="6">
    <location>
        <begin position="133"/>
        <end position="162"/>
    </location>
</feature>
<keyword evidence="9" id="KW-1185">Reference proteome</keyword>
<evidence type="ECO:0000256" key="3">
    <source>
        <dbReference type="ARBA" id="ARBA00022989"/>
    </source>
</evidence>
<reference evidence="8 9" key="1">
    <citation type="submission" date="2016-07" db="EMBL/GenBank/DDBJ databases">
        <title>Pervasive Adenine N6-methylation of Active Genes in Fungi.</title>
        <authorList>
            <consortium name="DOE Joint Genome Institute"/>
            <person name="Mondo S.J."/>
            <person name="Dannebaum R.O."/>
            <person name="Kuo R.C."/>
            <person name="Labutti K."/>
            <person name="Haridas S."/>
            <person name="Kuo A."/>
            <person name="Salamov A."/>
            <person name="Ahrendt S.R."/>
            <person name="Lipzen A."/>
            <person name="Sullivan W."/>
            <person name="Andreopoulos W.B."/>
            <person name="Clum A."/>
            <person name="Lindquist E."/>
            <person name="Daum C."/>
            <person name="Ramamoorthy G.K."/>
            <person name="Gryganskyi A."/>
            <person name="Culley D."/>
            <person name="Magnuson J.K."/>
            <person name="James T.Y."/>
            <person name="O'Malley M.A."/>
            <person name="Stajich J.E."/>
            <person name="Spatafora J.W."/>
            <person name="Visel A."/>
            <person name="Grigoriev I.V."/>
        </authorList>
    </citation>
    <scope>NUCLEOTIDE SEQUENCE [LARGE SCALE GENOMIC DNA]</scope>
    <source>
        <strain evidence="8 9">CBS 129021</strain>
    </source>
</reference>
<dbReference type="InParanoid" id="A0A1Y2DQD9"/>
<dbReference type="RefSeq" id="XP_040713585.1">
    <property type="nucleotide sequence ID" value="XM_040864136.1"/>
</dbReference>
<accession>A0A1Y2DQD9</accession>
<feature type="transmembrane region" description="Helical" evidence="6">
    <location>
        <begin position="94"/>
        <end position="113"/>
    </location>
</feature>
<dbReference type="InterPro" id="IPR049326">
    <property type="entry name" value="Rhodopsin_dom_fungi"/>
</dbReference>
<proteinExistence type="inferred from homology"/>
<keyword evidence="2 6" id="KW-0812">Transmembrane</keyword>
<dbReference type="OrthoDB" id="3648173at2759"/>
<organism evidence="8 9">
    <name type="scientific">Pseudomassariella vexata</name>
    <dbReference type="NCBI Taxonomy" id="1141098"/>
    <lineage>
        <taxon>Eukaryota</taxon>
        <taxon>Fungi</taxon>
        <taxon>Dikarya</taxon>
        <taxon>Ascomycota</taxon>
        <taxon>Pezizomycotina</taxon>
        <taxon>Sordariomycetes</taxon>
        <taxon>Xylariomycetidae</taxon>
        <taxon>Amphisphaeriales</taxon>
        <taxon>Pseudomassariaceae</taxon>
        <taxon>Pseudomassariella</taxon>
    </lineage>
</organism>
<comment type="similarity">
    <text evidence="5">Belongs to the SAT4 family.</text>
</comment>
<gene>
    <name evidence="8" type="ORF">BCR38DRAFT_487261</name>
</gene>
<dbReference type="STRING" id="1141098.A0A1Y2DQD9"/>
<dbReference type="Pfam" id="PF20684">
    <property type="entry name" value="Fung_rhodopsin"/>
    <property type="match status" value="1"/>
</dbReference>
<keyword evidence="3 6" id="KW-1133">Transmembrane helix</keyword>
<name>A0A1Y2DQD9_9PEZI</name>
<sequence>MELDPVKNPEYFSTETRGHLYIGLAAFLMTAATTAVALRFYTRRILLNQLGFDDWLSFVALFFTIATGVAQCWLTRNGLGHHIGTLPQPDGFKAYMLNFWIVIVFYNTSIMFVKLTFLAQYYRVLAIQKMRRVCFVAMVVIGSWSFSQLMIAIFICVPVAGFWDQSLGAKCIPTLPEWYQNAAGNIATDIAIFVIPLPALSNLNLPKTQKQVPFEPPSLDTCFSRIVNAL</sequence>
<dbReference type="PANTHER" id="PTHR33048:SF47">
    <property type="entry name" value="INTEGRAL MEMBRANE PROTEIN-RELATED"/>
    <property type="match status" value="1"/>
</dbReference>
<feature type="transmembrane region" description="Helical" evidence="6">
    <location>
        <begin position="182"/>
        <end position="200"/>
    </location>
</feature>
<feature type="transmembrane region" description="Helical" evidence="6">
    <location>
        <begin position="54"/>
        <end position="74"/>
    </location>
</feature>
<dbReference type="PANTHER" id="PTHR33048">
    <property type="entry name" value="PTH11-LIKE INTEGRAL MEMBRANE PROTEIN (AFU_ORTHOLOGUE AFUA_5G11245)"/>
    <property type="match status" value="1"/>
</dbReference>